<evidence type="ECO:0000256" key="4">
    <source>
        <dbReference type="RuleBase" id="RU003718"/>
    </source>
</evidence>
<evidence type="ECO:0000256" key="1">
    <source>
        <dbReference type="ARBA" id="ARBA00009995"/>
    </source>
</evidence>
<keyword evidence="5" id="KW-0472">Membrane</keyword>
<comment type="catalytic activity">
    <reaction evidence="5">
        <text>glucuronate acceptor + UDP-alpha-D-glucuronate = acceptor beta-D-glucuronoside + UDP + H(+)</text>
        <dbReference type="Rhea" id="RHEA:21032"/>
        <dbReference type="ChEBI" id="CHEBI:15378"/>
        <dbReference type="ChEBI" id="CHEBI:58052"/>
        <dbReference type="ChEBI" id="CHEBI:58223"/>
        <dbReference type="ChEBI" id="CHEBI:132367"/>
        <dbReference type="ChEBI" id="CHEBI:132368"/>
        <dbReference type="EC" id="2.4.1.17"/>
    </reaction>
</comment>
<dbReference type="GO" id="GO:0015020">
    <property type="term" value="F:glucuronosyltransferase activity"/>
    <property type="evidence" value="ECO:0007669"/>
    <property type="project" value="UniProtKB-EC"/>
</dbReference>
<keyword evidence="3 4" id="KW-0808">Transferase</keyword>
<feature type="transmembrane region" description="Helical" evidence="5">
    <location>
        <begin position="484"/>
        <end position="503"/>
    </location>
</feature>
<name>A0A034WES6_BACDO</name>
<dbReference type="EC" id="2.4.1.17" evidence="5"/>
<keyword evidence="5" id="KW-1133">Transmembrane helix</keyword>
<comment type="similarity">
    <text evidence="1 4">Belongs to the UDP-glycosyltransferase family.</text>
</comment>
<gene>
    <name evidence="6" type="primary">UDB15</name>
</gene>
<dbReference type="Pfam" id="PF00201">
    <property type="entry name" value="UDPGT"/>
    <property type="match status" value="1"/>
</dbReference>
<dbReference type="OrthoDB" id="5835829at2759"/>
<keyword evidence="5" id="KW-0732">Signal</keyword>
<dbReference type="PANTHER" id="PTHR48043:SF159">
    <property type="entry name" value="EG:EG0003.4 PROTEIN-RELATED"/>
    <property type="match status" value="1"/>
</dbReference>
<dbReference type="SUPFAM" id="SSF53756">
    <property type="entry name" value="UDP-Glycosyltransferase/glycogen phosphorylase"/>
    <property type="match status" value="1"/>
</dbReference>
<evidence type="ECO:0000256" key="3">
    <source>
        <dbReference type="ARBA" id="ARBA00022679"/>
    </source>
</evidence>
<evidence type="ECO:0000313" key="6">
    <source>
        <dbReference type="EMBL" id="JAC52645.1"/>
    </source>
</evidence>
<dbReference type="InterPro" id="IPR050271">
    <property type="entry name" value="UDP-glycosyltransferase"/>
</dbReference>
<feature type="chain" id="PRO_5005102103" description="UDP-glucuronosyltransferase" evidence="5">
    <location>
        <begin position="26"/>
        <end position="522"/>
    </location>
</feature>
<dbReference type="AlphaFoldDB" id="A0A034WES6"/>
<evidence type="ECO:0000256" key="5">
    <source>
        <dbReference type="RuleBase" id="RU362059"/>
    </source>
</evidence>
<dbReference type="PANTHER" id="PTHR48043">
    <property type="entry name" value="EG:EG0003.4 PROTEIN-RELATED"/>
    <property type="match status" value="1"/>
</dbReference>
<dbReference type="InterPro" id="IPR002213">
    <property type="entry name" value="UDP_glucos_trans"/>
</dbReference>
<organism evidence="6">
    <name type="scientific">Bactrocera dorsalis</name>
    <name type="common">Oriental fruit fly</name>
    <name type="synonym">Dacus dorsalis</name>
    <dbReference type="NCBI Taxonomy" id="27457"/>
    <lineage>
        <taxon>Eukaryota</taxon>
        <taxon>Metazoa</taxon>
        <taxon>Ecdysozoa</taxon>
        <taxon>Arthropoda</taxon>
        <taxon>Hexapoda</taxon>
        <taxon>Insecta</taxon>
        <taxon>Pterygota</taxon>
        <taxon>Neoptera</taxon>
        <taxon>Endopterygota</taxon>
        <taxon>Diptera</taxon>
        <taxon>Brachycera</taxon>
        <taxon>Muscomorpha</taxon>
        <taxon>Tephritoidea</taxon>
        <taxon>Tephritidae</taxon>
        <taxon>Bactrocera</taxon>
        <taxon>Bactrocera</taxon>
    </lineage>
</organism>
<proteinExistence type="inferred from homology"/>
<dbReference type="PROSITE" id="PS00375">
    <property type="entry name" value="UDPGT"/>
    <property type="match status" value="1"/>
</dbReference>
<dbReference type="CDD" id="cd03784">
    <property type="entry name" value="GT1_Gtf-like"/>
    <property type="match status" value="1"/>
</dbReference>
<comment type="subcellular location">
    <subcellularLocation>
        <location evidence="5">Membrane</location>
        <topology evidence="5">Single-pass membrane protein</topology>
    </subcellularLocation>
</comment>
<keyword evidence="2 4" id="KW-0328">Glycosyltransferase</keyword>
<feature type="signal peptide" evidence="5">
    <location>
        <begin position="1"/>
        <end position="25"/>
    </location>
</feature>
<dbReference type="EMBL" id="GAKP01006307">
    <property type="protein sequence ID" value="JAC52645.1"/>
    <property type="molecule type" value="Transcribed_RNA"/>
</dbReference>
<reference evidence="6" key="1">
    <citation type="journal article" date="2014" name="BMC Genomics">
        <title>Characterizing the developmental transcriptome of the oriental fruit fly, Bactrocera dorsalis (Diptera: Tephritidae) through comparative genomic analysis with Drosophila melanogaster utilizing modENCODE datasets.</title>
        <authorList>
            <person name="Geib S.M."/>
            <person name="Calla B."/>
            <person name="Hall B."/>
            <person name="Hou S."/>
            <person name="Manoukis N.C."/>
        </authorList>
    </citation>
    <scope>NUCLEOTIDE SEQUENCE</scope>
    <source>
        <strain evidence="6">Punador</strain>
    </source>
</reference>
<sequence>MLTQVFIRLLLSAYISLIALQQTHAANILAIFPFPGPSQYICVQAYLKALAARGHEVTVISAFPQKKSLQNFRDISIAEVLDGYEETIVDVITEERNKWQELNLYYDFFTGGTLSVLKSAKVQELLQSNEHFDLIIVEAIQLDAIYALAHHYNALLIGVSTYGTDPTIDELVGNTSPISYVPLPLSQLSDRMNFWQRLQNLWHHLLHQMHMHLFYLPHQAAIHKQYFPNSTADIYAVRKNFSLVLLNQHFSISFPRPYVPNAIEVAGMHISQRAGKLPTDIANFIRDAKQGAIYFSLGSNVKSKNLSKEKLEILMRVFASLPYNILWKFEATELPNKPPNVYINKWFAQSDILAQTNVKLFISHAGLLSTTEAIHHAKPLVGMPVFFDQFLNMERIKRAGIGVFVDYKSFTYDELRSAIVEVMENPKYTQTIQQMSRRYHDQPMKPLDKAIFWTEYVLRHGGAPHMRVTAQELNFIQYHSLDTLLVLIGGAMLVLLIPSWFVYRNVRRLLLGDRGKTKLKHN</sequence>
<evidence type="ECO:0000256" key="2">
    <source>
        <dbReference type="ARBA" id="ARBA00022676"/>
    </source>
</evidence>
<dbReference type="InterPro" id="IPR035595">
    <property type="entry name" value="UDP_glycos_trans_CS"/>
</dbReference>
<dbReference type="GO" id="GO:0016020">
    <property type="term" value="C:membrane"/>
    <property type="evidence" value="ECO:0007669"/>
    <property type="project" value="UniProtKB-SubCell"/>
</dbReference>
<dbReference type="Gene3D" id="3.40.50.2000">
    <property type="entry name" value="Glycogen Phosphorylase B"/>
    <property type="match status" value="2"/>
</dbReference>
<accession>A0A034WES6</accession>
<protein>
    <recommendedName>
        <fullName evidence="5">UDP-glucuronosyltransferase</fullName>
        <ecNumber evidence="5">2.4.1.17</ecNumber>
    </recommendedName>
</protein>
<keyword evidence="5" id="KW-0812">Transmembrane</keyword>
<dbReference type="FunFam" id="3.40.50.2000:FF:000050">
    <property type="entry name" value="UDP-glucuronosyltransferase"/>
    <property type="match status" value="1"/>
</dbReference>